<evidence type="ECO:0000256" key="7">
    <source>
        <dbReference type="HAMAP-Rule" id="MF_00259"/>
    </source>
</evidence>
<dbReference type="GO" id="GO:0019464">
    <property type="term" value="P:glycine decarboxylation via glycine cleavage system"/>
    <property type="evidence" value="ECO:0007669"/>
    <property type="project" value="UniProtKB-UniRule"/>
</dbReference>
<accession>A0A9D9HC15</accession>
<evidence type="ECO:0000256" key="4">
    <source>
        <dbReference type="ARBA" id="ARBA00022679"/>
    </source>
</evidence>
<dbReference type="SUPFAM" id="SSF103025">
    <property type="entry name" value="Folate-binding domain"/>
    <property type="match status" value="1"/>
</dbReference>
<sequence>MEETLKTTCLHDSHVALGAQMSPFGGFDMPIQYSGIIDEHNAVRHRCGMFDVSHMGEVLVTGSGSEEFVGHIFTNDVRGIPAGKILYGMMLYPDGGVVDDLLVYRLADDRWLLVVNASNIGKDFEWIQKQSDGYDVKVENLSDFYGEIALQGPLAEKTALDVFGLDLQDLVFYTFRELPYQAHAGLENVSQDGNGLSLDGESIIVSRTGYTGEDGFEFYASFAVIRDIWERLLAAGVTPCGLGCRDTLRFEVGLPLYGHELSAEISPIEAGLGMFVKMDKPEFIGKDAIERQKACGVTRKIVGIELKDKAIPRAGYPVEADGQQIGEVTTGYNSISTGKSVCMALIKKEFSAPGTEVCVRIRKKVFPGTVCKKKFYEKNYKK</sequence>
<dbReference type="Gene3D" id="2.40.30.110">
    <property type="entry name" value="Aminomethyltransferase beta-barrel domains"/>
    <property type="match status" value="1"/>
</dbReference>
<comment type="subunit">
    <text evidence="7">The glycine cleavage system is composed of four proteins: P, T, L and H.</text>
</comment>
<dbReference type="InterPro" id="IPR006223">
    <property type="entry name" value="GcvT"/>
</dbReference>
<comment type="caution">
    <text evidence="11">The sequence shown here is derived from an EMBL/GenBank/DDBJ whole genome shotgun (WGS) entry which is preliminary data.</text>
</comment>
<feature type="domain" description="Aminomethyltransferase C-terminal" evidence="10">
    <location>
        <begin position="299"/>
        <end position="376"/>
    </location>
</feature>
<dbReference type="Pfam" id="PF01571">
    <property type="entry name" value="GCV_T"/>
    <property type="match status" value="2"/>
</dbReference>
<dbReference type="FunFam" id="3.30.70.1400:FF:000001">
    <property type="entry name" value="Aminomethyltransferase"/>
    <property type="match status" value="1"/>
</dbReference>
<dbReference type="InterPro" id="IPR006222">
    <property type="entry name" value="GCVT_N"/>
</dbReference>
<comment type="function">
    <text evidence="7">The glycine cleavage system catalyzes the degradation of glycine.</text>
</comment>
<organism evidence="11 12">
    <name type="scientific">Candidatus Cryptobacteroides merdavium</name>
    <dbReference type="NCBI Taxonomy" id="2840769"/>
    <lineage>
        <taxon>Bacteria</taxon>
        <taxon>Pseudomonadati</taxon>
        <taxon>Bacteroidota</taxon>
        <taxon>Bacteroidia</taxon>
        <taxon>Bacteroidales</taxon>
        <taxon>Candidatus Cryptobacteroides</taxon>
    </lineage>
</organism>
<evidence type="ECO:0000256" key="5">
    <source>
        <dbReference type="ARBA" id="ARBA00031395"/>
    </source>
</evidence>
<dbReference type="GO" id="GO:0005960">
    <property type="term" value="C:glycine cleavage complex"/>
    <property type="evidence" value="ECO:0007669"/>
    <property type="project" value="InterPro"/>
</dbReference>
<dbReference type="InterPro" id="IPR013977">
    <property type="entry name" value="GcvT_C"/>
</dbReference>
<dbReference type="PIRSF" id="PIRSF006487">
    <property type="entry name" value="GcvT"/>
    <property type="match status" value="1"/>
</dbReference>
<comment type="similarity">
    <text evidence="1 7">Belongs to the GcvT family.</text>
</comment>
<evidence type="ECO:0000313" key="11">
    <source>
        <dbReference type="EMBL" id="MBO8445996.1"/>
    </source>
</evidence>
<dbReference type="Gene3D" id="3.30.70.1400">
    <property type="entry name" value="Aminomethyltransferase beta-barrel domains"/>
    <property type="match status" value="1"/>
</dbReference>
<dbReference type="InterPro" id="IPR029043">
    <property type="entry name" value="GcvT/YgfZ_C"/>
</dbReference>
<feature type="domain" description="GCVT N-terminal" evidence="9">
    <location>
        <begin position="198"/>
        <end position="280"/>
    </location>
</feature>
<dbReference type="InterPro" id="IPR028896">
    <property type="entry name" value="GcvT/YgfZ/DmdA"/>
</dbReference>
<reference evidence="11" key="1">
    <citation type="submission" date="2020-10" db="EMBL/GenBank/DDBJ databases">
        <authorList>
            <person name="Gilroy R."/>
        </authorList>
    </citation>
    <scope>NUCLEOTIDE SEQUENCE</scope>
    <source>
        <strain evidence="11">D5-748</strain>
    </source>
</reference>
<dbReference type="FunFam" id="4.10.1250.10:FF:000001">
    <property type="entry name" value="Aminomethyltransferase"/>
    <property type="match status" value="1"/>
</dbReference>
<dbReference type="Gene3D" id="4.10.1250.10">
    <property type="entry name" value="Aminomethyltransferase fragment"/>
    <property type="match status" value="1"/>
</dbReference>
<evidence type="ECO:0000256" key="2">
    <source>
        <dbReference type="ARBA" id="ARBA00012616"/>
    </source>
</evidence>
<comment type="catalytic activity">
    <reaction evidence="6 7">
        <text>N(6)-[(R)-S(8)-aminomethyldihydrolipoyl]-L-lysyl-[protein] + (6S)-5,6,7,8-tetrahydrofolate = N(6)-[(R)-dihydrolipoyl]-L-lysyl-[protein] + (6R)-5,10-methylene-5,6,7,8-tetrahydrofolate + NH4(+)</text>
        <dbReference type="Rhea" id="RHEA:16945"/>
        <dbReference type="Rhea" id="RHEA-COMP:10475"/>
        <dbReference type="Rhea" id="RHEA-COMP:10492"/>
        <dbReference type="ChEBI" id="CHEBI:15636"/>
        <dbReference type="ChEBI" id="CHEBI:28938"/>
        <dbReference type="ChEBI" id="CHEBI:57453"/>
        <dbReference type="ChEBI" id="CHEBI:83100"/>
        <dbReference type="ChEBI" id="CHEBI:83143"/>
        <dbReference type="EC" id="2.1.2.10"/>
    </reaction>
</comment>
<dbReference type="GO" id="GO:0008483">
    <property type="term" value="F:transaminase activity"/>
    <property type="evidence" value="ECO:0007669"/>
    <property type="project" value="UniProtKB-KW"/>
</dbReference>
<dbReference type="AlphaFoldDB" id="A0A9D9HC15"/>
<proteinExistence type="inferred from homology"/>
<evidence type="ECO:0000256" key="6">
    <source>
        <dbReference type="ARBA" id="ARBA00047665"/>
    </source>
</evidence>
<feature type="binding site" evidence="8">
    <location>
        <position position="217"/>
    </location>
    <ligand>
        <name>substrate</name>
    </ligand>
</feature>
<reference evidence="11" key="2">
    <citation type="journal article" date="2021" name="PeerJ">
        <title>Extensive microbial diversity within the chicken gut microbiome revealed by metagenomics and culture.</title>
        <authorList>
            <person name="Gilroy R."/>
            <person name="Ravi A."/>
            <person name="Getino M."/>
            <person name="Pursley I."/>
            <person name="Horton D.L."/>
            <person name="Alikhan N.F."/>
            <person name="Baker D."/>
            <person name="Gharbi K."/>
            <person name="Hall N."/>
            <person name="Watson M."/>
            <person name="Adriaenssens E.M."/>
            <person name="Foster-Nyarko E."/>
            <person name="Jarju S."/>
            <person name="Secka A."/>
            <person name="Antonio M."/>
            <person name="Oren A."/>
            <person name="Chaudhuri R.R."/>
            <person name="La Ragione R."/>
            <person name="Hildebrand F."/>
            <person name="Pallen M.J."/>
        </authorList>
    </citation>
    <scope>NUCLEOTIDE SEQUENCE</scope>
    <source>
        <strain evidence="11">D5-748</strain>
    </source>
</reference>
<dbReference type="InterPro" id="IPR027266">
    <property type="entry name" value="TrmE/GcvT-like"/>
</dbReference>
<name>A0A9D9HC15_9BACT</name>
<dbReference type="GO" id="GO:0004047">
    <property type="term" value="F:aminomethyltransferase activity"/>
    <property type="evidence" value="ECO:0007669"/>
    <property type="project" value="UniProtKB-UniRule"/>
</dbReference>
<dbReference type="GO" id="GO:0005829">
    <property type="term" value="C:cytosol"/>
    <property type="evidence" value="ECO:0007669"/>
    <property type="project" value="TreeGrafter"/>
</dbReference>
<dbReference type="InterPro" id="IPR022903">
    <property type="entry name" value="GcvT_bac"/>
</dbReference>
<evidence type="ECO:0000259" key="9">
    <source>
        <dbReference type="Pfam" id="PF01571"/>
    </source>
</evidence>
<evidence type="ECO:0000256" key="1">
    <source>
        <dbReference type="ARBA" id="ARBA00008609"/>
    </source>
</evidence>
<protein>
    <recommendedName>
        <fullName evidence="2 7">Aminomethyltransferase</fullName>
        <ecNumber evidence="2 7">2.1.2.10</ecNumber>
    </recommendedName>
    <alternativeName>
        <fullName evidence="5 7">Glycine cleavage system T protein</fullName>
    </alternativeName>
</protein>
<dbReference type="Pfam" id="PF08669">
    <property type="entry name" value="GCV_T_C"/>
    <property type="match status" value="1"/>
</dbReference>
<dbReference type="NCBIfam" id="NF001567">
    <property type="entry name" value="PRK00389.1"/>
    <property type="match status" value="1"/>
</dbReference>
<dbReference type="EC" id="2.1.2.10" evidence="2 7"/>
<dbReference type="PANTHER" id="PTHR43757">
    <property type="entry name" value="AMINOMETHYLTRANSFERASE"/>
    <property type="match status" value="1"/>
</dbReference>
<evidence type="ECO:0000256" key="8">
    <source>
        <dbReference type="PIRSR" id="PIRSR006487-1"/>
    </source>
</evidence>
<dbReference type="Gene3D" id="3.30.1360.120">
    <property type="entry name" value="Probable tRNA modification gtpase trme, domain 1"/>
    <property type="match status" value="1"/>
</dbReference>
<dbReference type="Proteomes" id="UP000823619">
    <property type="component" value="Unassembled WGS sequence"/>
</dbReference>
<evidence type="ECO:0000256" key="3">
    <source>
        <dbReference type="ARBA" id="ARBA00022576"/>
    </source>
</evidence>
<dbReference type="NCBIfam" id="TIGR00528">
    <property type="entry name" value="gcvT"/>
    <property type="match status" value="1"/>
</dbReference>
<evidence type="ECO:0000313" key="12">
    <source>
        <dbReference type="Proteomes" id="UP000823619"/>
    </source>
</evidence>
<dbReference type="EMBL" id="JADIMO010000128">
    <property type="protein sequence ID" value="MBO8445996.1"/>
    <property type="molecule type" value="Genomic_DNA"/>
</dbReference>
<keyword evidence="3 7" id="KW-0032">Aminotransferase</keyword>
<feature type="domain" description="GCVT N-terminal" evidence="9">
    <location>
        <begin position="10"/>
        <end position="179"/>
    </location>
</feature>
<keyword evidence="4 7" id="KW-0808">Transferase</keyword>
<gene>
    <name evidence="7 11" type="primary">gcvT</name>
    <name evidence="11" type="ORF">IAC23_09970</name>
</gene>
<evidence type="ECO:0000259" key="10">
    <source>
        <dbReference type="Pfam" id="PF08669"/>
    </source>
</evidence>
<dbReference type="PANTHER" id="PTHR43757:SF2">
    <property type="entry name" value="AMINOMETHYLTRANSFERASE, MITOCHONDRIAL"/>
    <property type="match status" value="1"/>
</dbReference>
<dbReference type="HAMAP" id="MF_00259">
    <property type="entry name" value="GcvT"/>
    <property type="match status" value="1"/>
</dbReference>
<dbReference type="SUPFAM" id="SSF101790">
    <property type="entry name" value="Aminomethyltransferase beta-barrel domain"/>
    <property type="match status" value="1"/>
</dbReference>